<sequence>MFAQLSSVVAFGLAVANAAPLSVTSSSASQPAPTGWATAYLEEYKEYNIRYKALDCSTQHNTAFFDDCCHPLLANETLAIRADYCTPGQAANATASAIYATETSNNTEVFTEYCGEATSVASAVASVVATATESINQVTLTSNSSTATLVVQIAPSSTSDVSSYAAEATSAEWVAPSSSEQAVESTSSPYVAAAAVVTSTYVAPTTSAYVAPTTSEAPAPAATSAAASSGGDWKTGGHATFFYQNGNAGACGWYKSDSDAVIAINGVGPNSYWTDYSRASPDCGRWVEIVNTDNGKTVSAMVADVCPTCTGNGESIDLSVGAFQALGDMSAGLLPIKWKFL</sequence>
<gene>
    <name evidence="1" type="ORF">QFC20_000495</name>
</gene>
<evidence type="ECO:0000313" key="2">
    <source>
        <dbReference type="Proteomes" id="UP001230649"/>
    </source>
</evidence>
<protein>
    <submittedName>
        <fullName evidence="1">Uncharacterized protein</fullName>
    </submittedName>
</protein>
<accession>A0ACC2WYH5</accession>
<comment type="caution">
    <text evidence="1">The sequence shown here is derived from an EMBL/GenBank/DDBJ whole genome shotgun (WGS) entry which is preliminary data.</text>
</comment>
<dbReference type="EMBL" id="JASBWS010000003">
    <property type="protein sequence ID" value="KAJ9116563.1"/>
    <property type="molecule type" value="Genomic_DNA"/>
</dbReference>
<proteinExistence type="predicted"/>
<dbReference type="Proteomes" id="UP001230649">
    <property type="component" value="Unassembled WGS sequence"/>
</dbReference>
<organism evidence="1 2">
    <name type="scientific">Naganishia adeliensis</name>
    <dbReference type="NCBI Taxonomy" id="92952"/>
    <lineage>
        <taxon>Eukaryota</taxon>
        <taxon>Fungi</taxon>
        <taxon>Dikarya</taxon>
        <taxon>Basidiomycota</taxon>
        <taxon>Agaricomycotina</taxon>
        <taxon>Tremellomycetes</taxon>
        <taxon>Filobasidiales</taxon>
        <taxon>Filobasidiaceae</taxon>
        <taxon>Naganishia</taxon>
    </lineage>
</organism>
<evidence type="ECO:0000313" key="1">
    <source>
        <dbReference type="EMBL" id="KAJ9116563.1"/>
    </source>
</evidence>
<name>A0ACC2WYH5_9TREE</name>
<keyword evidence="2" id="KW-1185">Reference proteome</keyword>
<reference evidence="1" key="1">
    <citation type="submission" date="2023-04" db="EMBL/GenBank/DDBJ databases">
        <title>Draft Genome sequencing of Naganishia species isolated from polar environments using Oxford Nanopore Technology.</title>
        <authorList>
            <person name="Leo P."/>
            <person name="Venkateswaran K."/>
        </authorList>
    </citation>
    <scope>NUCLEOTIDE SEQUENCE</scope>
    <source>
        <strain evidence="1">MNA-CCFEE 5262</strain>
    </source>
</reference>